<gene>
    <name evidence="1" type="ORF">ILEXP_LOCUS53690</name>
</gene>
<protein>
    <recommendedName>
        <fullName evidence="3">J domain-containing protein</fullName>
    </recommendedName>
</protein>
<name>A0ABC8UQS1_9AQUA</name>
<sequence length="85" mass="9464">MQQKKGVCFGGADQHLATFHSKFDLNDLGLTKQALLIALGFYVFYISSADPLLARQVHPDKNPNDPLAAQNFQARLHSKIPLERS</sequence>
<comment type="caution">
    <text evidence="1">The sequence shown here is derived from an EMBL/GenBank/DDBJ whole genome shotgun (WGS) entry which is preliminary data.</text>
</comment>
<proteinExistence type="predicted"/>
<dbReference type="EMBL" id="CAUOFW020008636">
    <property type="protein sequence ID" value="CAK9183425.1"/>
    <property type="molecule type" value="Genomic_DNA"/>
</dbReference>
<evidence type="ECO:0000313" key="2">
    <source>
        <dbReference type="Proteomes" id="UP001642360"/>
    </source>
</evidence>
<evidence type="ECO:0008006" key="3">
    <source>
        <dbReference type="Google" id="ProtNLM"/>
    </source>
</evidence>
<dbReference type="Proteomes" id="UP001642360">
    <property type="component" value="Unassembled WGS sequence"/>
</dbReference>
<evidence type="ECO:0000313" key="1">
    <source>
        <dbReference type="EMBL" id="CAK9183425.1"/>
    </source>
</evidence>
<keyword evidence="2" id="KW-1185">Reference proteome</keyword>
<reference evidence="1 2" key="1">
    <citation type="submission" date="2024-02" db="EMBL/GenBank/DDBJ databases">
        <authorList>
            <person name="Vignale AGUSTIN F."/>
            <person name="Sosa J E."/>
            <person name="Modenutti C."/>
        </authorList>
    </citation>
    <scope>NUCLEOTIDE SEQUENCE [LARGE SCALE GENOMIC DNA]</scope>
</reference>
<organism evidence="1 2">
    <name type="scientific">Ilex paraguariensis</name>
    <name type="common">yerba mate</name>
    <dbReference type="NCBI Taxonomy" id="185542"/>
    <lineage>
        <taxon>Eukaryota</taxon>
        <taxon>Viridiplantae</taxon>
        <taxon>Streptophyta</taxon>
        <taxon>Embryophyta</taxon>
        <taxon>Tracheophyta</taxon>
        <taxon>Spermatophyta</taxon>
        <taxon>Magnoliopsida</taxon>
        <taxon>eudicotyledons</taxon>
        <taxon>Gunneridae</taxon>
        <taxon>Pentapetalae</taxon>
        <taxon>asterids</taxon>
        <taxon>campanulids</taxon>
        <taxon>Aquifoliales</taxon>
        <taxon>Aquifoliaceae</taxon>
        <taxon>Ilex</taxon>
    </lineage>
</organism>
<dbReference type="AlphaFoldDB" id="A0ABC8UQS1"/>
<accession>A0ABC8UQS1</accession>